<dbReference type="PANTHER" id="PTHR33623">
    <property type="entry name" value="OS04G0572500 PROTEIN"/>
    <property type="match status" value="1"/>
</dbReference>
<accession>A0ABR2CQI9</accession>
<feature type="compositionally biased region" description="Low complexity" evidence="1">
    <location>
        <begin position="162"/>
        <end position="197"/>
    </location>
</feature>
<evidence type="ECO:0000313" key="2">
    <source>
        <dbReference type="EMBL" id="KAK8522001.1"/>
    </source>
</evidence>
<proteinExistence type="predicted"/>
<dbReference type="PANTHER" id="PTHR33623:SF17">
    <property type="entry name" value="DUF4378 DOMAIN-CONTAINING PROTEIN"/>
    <property type="match status" value="1"/>
</dbReference>
<feature type="region of interest" description="Disordered" evidence="1">
    <location>
        <begin position="221"/>
        <end position="253"/>
    </location>
</feature>
<evidence type="ECO:0008006" key="4">
    <source>
        <dbReference type="Google" id="ProtNLM"/>
    </source>
</evidence>
<feature type="region of interest" description="Disordered" evidence="1">
    <location>
        <begin position="153"/>
        <end position="204"/>
    </location>
</feature>
<keyword evidence="3" id="KW-1185">Reference proteome</keyword>
<gene>
    <name evidence="2" type="ORF">V6N12_066571</name>
</gene>
<organism evidence="2 3">
    <name type="scientific">Hibiscus sabdariffa</name>
    <name type="common">roselle</name>
    <dbReference type="NCBI Taxonomy" id="183260"/>
    <lineage>
        <taxon>Eukaryota</taxon>
        <taxon>Viridiplantae</taxon>
        <taxon>Streptophyta</taxon>
        <taxon>Embryophyta</taxon>
        <taxon>Tracheophyta</taxon>
        <taxon>Spermatophyta</taxon>
        <taxon>Magnoliopsida</taxon>
        <taxon>eudicotyledons</taxon>
        <taxon>Gunneridae</taxon>
        <taxon>Pentapetalae</taxon>
        <taxon>rosids</taxon>
        <taxon>malvids</taxon>
        <taxon>Malvales</taxon>
        <taxon>Malvaceae</taxon>
        <taxon>Malvoideae</taxon>
        <taxon>Hibiscus</taxon>
    </lineage>
</organism>
<dbReference type="EMBL" id="JBBPBM010000046">
    <property type="protein sequence ID" value="KAK8522001.1"/>
    <property type="molecule type" value="Genomic_DNA"/>
</dbReference>
<evidence type="ECO:0000256" key="1">
    <source>
        <dbReference type="SAM" id="MobiDB-lite"/>
    </source>
</evidence>
<feature type="region of interest" description="Disordered" evidence="1">
    <location>
        <begin position="1"/>
        <end position="28"/>
    </location>
</feature>
<comment type="caution">
    <text evidence="2">The sequence shown here is derived from an EMBL/GenBank/DDBJ whole genome shotgun (WGS) entry which is preliminary data.</text>
</comment>
<feature type="compositionally biased region" description="Polar residues" evidence="1">
    <location>
        <begin position="1"/>
        <end position="24"/>
    </location>
</feature>
<sequence>MATSSTVSCSDCNPNSTQRKNSSPLERRPRMLKDFLHDDSNSCSSNGFKSFPRKSSLNYSIARQNLNNGQRLQRSRSKAASTTISAFQAMINAIKSIHFASSVKSTSILLPRSLSRKLSKTNSQSQLNVGNKITVTVKDIIRWKSFRDLVDEKSRPSDFAPSSSPHHCTTATTTTTGSNTPCSSSNSSSWCDSDFTSEYSPSDEYGETEVDIVRKKFSPCVGRDPMETKTTTKTAANADMGPKYASEETEQRSPVSVLGYEYGTEGETKAWQLVNRVKETIPLTSYERLESHTCVDKLLLDLFREETETNWDQNGELEYCETVKLVKAWIEGEHSVSKTTRREACVREMEREGRWRNCRFQEEQEELAMGVERWVINILVDDLLVDLL</sequence>
<protein>
    <recommendedName>
        <fullName evidence="4">DUF4378 domain-containing protein</fullName>
    </recommendedName>
</protein>
<name>A0ABR2CQI9_9ROSI</name>
<reference evidence="2 3" key="1">
    <citation type="journal article" date="2024" name="G3 (Bethesda)">
        <title>Genome assembly of Hibiscus sabdariffa L. provides insights into metabolisms of medicinal natural products.</title>
        <authorList>
            <person name="Kim T."/>
        </authorList>
    </citation>
    <scope>NUCLEOTIDE SEQUENCE [LARGE SCALE GENOMIC DNA]</scope>
    <source>
        <strain evidence="2">TK-2024</strain>
        <tissue evidence="2">Old leaves</tissue>
    </source>
</reference>
<evidence type="ECO:0000313" key="3">
    <source>
        <dbReference type="Proteomes" id="UP001472677"/>
    </source>
</evidence>
<dbReference type="Proteomes" id="UP001472677">
    <property type="component" value="Unassembled WGS sequence"/>
</dbReference>